<reference evidence="2 3" key="1">
    <citation type="submission" date="2024-01" db="EMBL/GenBank/DDBJ databases">
        <title>Comparative Genomics of Leclercia adecarboxylata Strains Isolated from Several Sources.</title>
        <authorList>
            <person name="Yescas-Zazueta V."/>
            <person name="Balbuena-Alonso M.G."/>
            <person name="Valencia D."/>
            <person name="Mendez-Pfeiffer P.A."/>
            <person name="Ballesteros-Monrreal M.G."/>
            <person name="Rocha-Gracia R.D.C."/>
            <person name="Barrios-Villa E."/>
        </authorList>
    </citation>
    <scope>NUCLEOTIDE SEQUENCE [LARGE SCALE GENOMIC DNA]</scope>
    <source>
        <strain evidence="2 3">33MEM</strain>
    </source>
</reference>
<dbReference type="InterPro" id="IPR007345">
    <property type="entry name" value="Polysacch_pyruvyl_Trfase"/>
</dbReference>
<dbReference type="GO" id="GO:0016740">
    <property type="term" value="F:transferase activity"/>
    <property type="evidence" value="ECO:0007669"/>
    <property type="project" value="UniProtKB-KW"/>
</dbReference>
<comment type="caution">
    <text evidence="2">The sequence shown here is derived from an EMBL/GenBank/DDBJ whole genome shotgun (WGS) entry which is preliminary data.</text>
</comment>
<dbReference type="EMBL" id="JAYMCU010000071">
    <property type="protein sequence ID" value="MEC3938880.1"/>
    <property type="molecule type" value="Genomic_DNA"/>
</dbReference>
<organism evidence="2 3">
    <name type="scientific">Leclercia adecarboxylata</name>
    <dbReference type="NCBI Taxonomy" id="83655"/>
    <lineage>
        <taxon>Bacteria</taxon>
        <taxon>Pseudomonadati</taxon>
        <taxon>Pseudomonadota</taxon>
        <taxon>Gammaproteobacteria</taxon>
        <taxon>Enterobacterales</taxon>
        <taxon>Enterobacteriaceae</taxon>
        <taxon>Leclercia</taxon>
    </lineage>
</organism>
<sequence>MKRIGIIDNLNNIEQFVNYQFSEASAQDVMNATGGNTGNIAFVHGVRKLIGNQLTRIGWGWDASVVRQKVDHLIICCANQLGEHVDLGGWADRLEAFGLPVTLFGIGAQADSMNVMPTLPPGTIRFLQVVKKLSIASESNIASRGEYSAKVINNQGVKANPLGCPSLHASPVKNLGEQILLRQNQSDLNKITVAAGNPWHGKSAPLEKKLCEIIDKYHGEYILQHPVSMVQYMYGERDAITENVRQRFSEVYGIDDFEELLSWYRKNASLYVEVGSWMLALKRSDFILGPRYHGVALGLQAGVPGTVIAIDSRTTELCQGTGIKYLQLEDTIRMSAEEIIQESKWTEEDATLFDDRRRVAAIGYTEFLTLNGLELSDHLKDLTK</sequence>
<keyword evidence="3" id="KW-1185">Reference proteome</keyword>
<evidence type="ECO:0000259" key="1">
    <source>
        <dbReference type="Pfam" id="PF04230"/>
    </source>
</evidence>
<protein>
    <submittedName>
        <fullName evidence="2">Polysaccharide pyruvyl transferase family protein</fullName>
    </submittedName>
</protein>
<proteinExistence type="predicted"/>
<accession>A0ABU6IBB1</accession>
<name>A0ABU6IBB1_9ENTR</name>
<keyword evidence="2" id="KW-0808">Transferase</keyword>
<gene>
    <name evidence="2" type="ORF">VOF76_22285</name>
</gene>
<dbReference type="RefSeq" id="WP_150870163.1">
    <property type="nucleotide sequence ID" value="NZ_CBCYJT010000017.1"/>
</dbReference>
<dbReference type="Pfam" id="PF04230">
    <property type="entry name" value="PS_pyruv_trans"/>
    <property type="match status" value="1"/>
</dbReference>
<dbReference type="Proteomes" id="UP001357437">
    <property type="component" value="Unassembled WGS sequence"/>
</dbReference>
<evidence type="ECO:0000313" key="3">
    <source>
        <dbReference type="Proteomes" id="UP001357437"/>
    </source>
</evidence>
<evidence type="ECO:0000313" key="2">
    <source>
        <dbReference type="EMBL" id="MEC3938880.1"/>
    </source>
</evidence>
<feature type="domain" description="Polysaccharide pyruvyl transferase" evidence="1">
    <location>
        <begin position="57"/>
        <end position="312"/>
    </location>
</feature>